<dbReference type="GeneID" id="115025384"/>
<comment type="subcellular location">
    <subcellularLocation>
        <location evidence="1">Secreted</location>
    </subcellularLocation>
</comment>
<evidence type="ECO:0000256" key="5">
    <source>
        <dbReference type="SAM" id="SignalP"/>
    </source>
</evidence>
<dbReference type="AlphaFoldDB" id="A0A6J2RVH1"/>
<feature type="signal peptide" evidence="5">
    <location>
        <begin position="1"/>
        <end position="18"/>
    </location>
</feature>
<dbReference type="KEGG" id="cgob:115025384"/>
<evidence type="ECO:0000256" key="4">
    <source>
        <dbReference type="SAM" id="Coils"/>
    </source>
</evidence>
<dbReference type="InParanoid" id="A0A6J2RVH1"/>
<feature type="chain" id="PRO_5027114999" evidence="5">
    <location>
        <begin position="19"/>
        <end position="275"/>
    </location>
</feature>
<accession>A0A6J2RVH1</accession>
<dbReference type="PROSITE" id="PS50871">
    <property type="entry name" value="C1Q"/>
    <property type="match status" value="1"/>
</dbReference>
<dbReference type="InterPro" id="IPR008983">
    <property type="entry name" value="Tumour_necrosis_fac-like_dom"/>
</dbReference>
<dbReference type="SMART" id="SM00110">
    <property type="entry name" value="C1Q"/>
    <property type="match status" value="1"/>
</dbReference>
<dbReference type="Proteomes" id="UP000504630">
    <property type="component" value="Chromosome 20"/>
</dbReference>
<protein>
    <submittedName>
        <fullName evidence="8">Uncharacterized protein LOC115025384</fullName>
    </submittedName>
</protein>
<keyword evidence="2" id="KW-0964">Secreted</keyword>
<evidence type="ECO:0000256" key="1">
    <source>
        <dbReference type="ARBA" id="ARBA00004613"/>
    </source>
</evidence>
<feature type="coiled-coil region" evidence="4">
    <location>
        <begin position="43"/>
        <end position="126"/>
    </location>
</feature>
<sequence length="275" mass="30618">MRGNLLLVLLFCLSGTSAQGESGDADQGLQTSGQTKRDIWNELRALRDMLVEQKVELRNTKAEVQTQRDKVAGLEKEHIEHAAEHAALVFRVTTSEKEAAALREELDVSKTELQLTRNKLDEIERTIADTPKLAFSAGLSTSGKIGPFNTETTLVYKRVFTNIGGAYNSNTGIFTAPVKGVYYFRFTAFSMQRGDWMAVNLYHNTQRLLHNSEIADHHTFIANALILQLEQGSVVYMRLHNGCVLYDDSNALTTFSGFLLFPLRPSDVIPTFSGA</sequence>
<dbReference type="Pfam" id="PF00386">
    <property type="entry name" value="C1q"/>
    <property type="match status" value="1"/>
</dbReference>
<organism evidence="7 8">
    <name type="scientific">Cottoperca gobio</name>
    <name type="common">Frogmouth</name>
    <name type="synonym">Aphritis gobio</name>
    <dbReference type="NCBI Taxonomy" id="56716"/>
    <lineage>
        <taxon>Eukaryota</taxon>
        <taxon>Metazoa</taxon>
        <taxon>Chordata</taxon>
        <taxon>Craniata</taxon>
        <taxon>Vertebrata</taxon>
        <taxon>Euteleostomi</taxon>
        <taxon>Actinopterygii</taxon>
        <taxon>Neopterygii</taxon>
        <taxon>Teleostei</taxon>
        <taxon>Neoteleostei</taxon>
        <taxon>Acanthomorphata</taxon>
        <taxon>Eupercaria</taxon>
        <taxon>Perciformes</taxon>
        <taxon>Notothenioidei</taxon>
        <taxon>Bovichtidae</taxon>
        <taxon>Cottoperca</taxon>
    </lineage>
</organism>
<dbReference type="RefSeq" id="XP_029313437.1">
    <property type="nucleotide sequence ID" value="XM_029457577.1"/>
</dbReference>
<dbReference type="InterPro" id="IPR050822">
    <property type="entry name" value="Cerebellin_Synaptic_Org"/>
</dbReference>
<dbReference type="InterPro" id="IPR001073">
    <property type="entry name" value="C1q_dom"/>
</dbReference>
<keyword evidence="3 5" id="KW-0732">Signal</keyword>
<dbReference type="PANTHER" id="PTHR22923:SF102">
    <property type="entry name" value="CEREBELLIN 13-RELATED"/>
    <property type="match status" value="1"/>
</dbReference>
<dbReference type="PANTHER" id="PTHR22923">
    <property type="entry name" value="CEREBELLIN-RELATED"/>
    <property type="match status" value="1"/>
</dbReference>
<evidence type="ECO:0000256" key="3">
    <source>
        <dbReference type="ARBA" id="ARBA00022729"/>
    </source>
</evidence>
<evidence type="ECO:0000313" key="7">
    <source>
        <dbReference type="Proteomes" id="UP000504630"/>
    </source>
</evidence>
<dbReference type="SUPFAM" id="SSF49842">
    <property type="entry name" value="TNF-like"/>
    <property type="match status" value="1"/>
</dbReference>
<dbReference type="Gene3D" id="2.60.120.40">
    <property type="match status" value="1"/>
</dbReference>
<gene>
    <name evidence="8" type="primary">LOC115025384</name>
</gene>
<reference evidence="8" key="1">
    <citation type="submission" date="2025-08" db="UniProtKB">
        <authorList>
            <consortium name="RefSeq"/>
        </authorList>
    </citation>
    <scope>IDENTIFICATION</scope>
</reference>
<keyword evidence="7" id="KW-1185">Reference proteome</keyword>
<proteinExistence type="predicted"/>
<evidence type="ECO:0000313" key="8">
    <source>
        <dbReference type="RefSeq" id="XP_029313437.1"/>
    </source>
</evidence>
<dbReference type="PRINTS" id="PR00007">
    <property type="entry name" value="COMPLEMNTC1Q"/>
</dbReference>
<evidence type="ECO:0000256" key="2">
    <source>
        <dbReference type="ARBA" id="ARBA00022525"/>
    </source>
</evidence>
<evidence type="ECO:0000259" key="6">
    <source>
        <dbReference type="PROSITE" id="PS50871"/>
    </source>
</evidence>
<feature type="domain" description="C1q" evidence="6">
    <location>
        <begin position="128"/>
        <end position="266"/>
    </location>
</feature>
<name>A0A6J2RVH1_COTGO</name>
<dbReference type="OrthoDB" id="6154955at2759"/>
<keyword evidence="4" id="KW-0175">Coiled coil</keyword>
<dbReference type="GO" id="GO:0005576">
    <property type="term" value="C:extracellular region"/>
    <property type="evidence" value="ECO:0007669"/>
    <property type="project" value="UniProtKB-SubCell"/>
</dbReference>